<sequence length="240" mass="25282">MLIQACVNGAQDAAAHRRLSTDEHHMAIEAARAVAAGAAAIHVHPKDAAGRDSLDGADVARWLTAVRAACPGIPIGVTTGAWAAPDAESRTAALAEWTELPDFASVNWHEDGADEVAALLLSRGVGVEAGIWNVEGADAWSRSAVRGDCLRVLVELPDMDVAMVRNAAEDLIARITRIDQRMPILLHGEERSAWAAFDLAVERGLDSRIGLEDCLALPDGGIASGNAALVRAAVERVPVR</sequence>
<dbReference type="OrthoDB" id="3424160at2"/>
<accession>A0A511AI52</accession>
<dbReference type="InterPro" id="IPR013785">
    <property type="entry name" value="Aldolase_TIM"/>
</dbReference>
<evidence type="ECO:0008006" key="3">
    <source>
        <dbReference type="Google" id="ProtNLM"/>
    </source>
</evidence>
<dbReference type="InterPro" id="IPR008567">
    <property type="entry name" value="BKACE"/>
</dbReference>
<name>A0A511AI52_9MICO</name>
<dbReference type="Pfam" id="PF05853">
    <property type="entry name" value="BKACE"/>
    <property type="match status" value="1"/>
</dbReference>
<dbReference type="Proteomes" id="UP000321225">
    <property type="component" value="Unassembled WGS sequence"/>
</dbReference>
<dbReference type="PANTHER" id="PTHR37418">
    <property type="entry name" value="3-KETO-5-AMINOHEXANOATE CLEAVAGE ENZYME-RELATED"/>
    <property type="match status" value="1"/>
</dbReference>
<keyword evidence="2" id="KW-1185">Reference proteome</keyword>
<dbReference type="PANTHER" id="PTHR37418:SF1">
    <property type="entry name" value="3-KETO-5-AMINOHEXANOATE CLEAVAGE PROTEIN"/>
    <property type="match status" value="1"/>
</dbReference>
<comment type="caution">
    <text evidence="1">The sequence shown here is derived from an EMBL/GenBank/DDBJ whole genome shotgun (WGS) entry which is preliminary data.</text>
</comment>
<evidence type="ECO:0000313" key="1">
    <source>
        <dbReference type="EMBL" id="GEK87716.1"/>
    </source>
</evidence>
<dbReference type="RefSeq" id="WP_147040594.1">
    <property type="nucleotide sequence ID" value="NZ_BJUW01000018.1"/>
</dbReference>
<dbReference type="Gene3D" id="3.20.20.70">
    <property type="entry name" value="Aldolase class I"/>
    <property type="match status" value="1"/>
</dbReference>
<dbReference type="EMBL" id="BJUW01000018">
    <property type="protein sequence ID" value="GEK87716.1"/>
    <property type="molecule type" value="Genomic_DNA"/>
</dbReference>
<reference evidence="1 2" key="1">
    <citation type="submission" date="2019-07" db="EMBL/GenBank/DDBJ databases">
        <title>Whole genome shotgun sequence of Microbacterium aerolatum NBRC 103071.</title>
        <authorList>
            <person name="Hosoyama A."/>
            <person name="Uohara A."/>
            <person name="Ohji S."/>
            <person name="Ichikawa N."/>
        </authorList>
    </citation>
    <scope>NUCLEOTIDE SEQUENCE [LARGE SCALE GENOMIC DNA]</scope>
    <source>
        <strain evidence="1 2">NBRC 103071</strain>
    </source>
</reference>
<gene>
    <name evidence="1" type="ORF">MAE01_28920</name>
</gene>
<dbReference type="AlphaFoldDB" id="A0A511AI52"/>
<proteinExistence type="predicted"/>
<protein>
    <recommendedName>
        <fullName evidence="3">3-keto-5-aminohexanoate cleavage protein</fullName>
    </recommendedName>
</protein>
<dbReference type="GO" id="GO:0043720">
    <property type="term" value="F:3-keto-5-aminohexanoate cleavage activity"/>
    <property type="evidence" value="ECO:0007669"/>
    <property type="project" value="InterPro"/>
</dbReference>
<organism evidence="1 2">
    <name type="scientific">Microbacterium aerolatum</name>
    <dbReference type="NCBI Taxonomy" id="153731"/>
    <lineage>
        <taxon>Bacteria</taxon>
        <taxon>Bacillati</taxon>
        <taxon>Actinomycetota</taxon>
        <taxon>Actinomycetes</taxon>
        <taxon>Micrococcales</taxon>
        <taxon>Microbacteriaceae</taxon>
        <taxon>Microbacterium</taxon>
    </lineage>
</organism>
<evidence type="ECO:0000313" key="2">
    <source>
        <dbReference type="Proteomes" id="UP000321225"/>
    </source>
</evidence>